<organism evidence="1 2">
    <name type="scientific">Mixta tenebrionis</name>
    <dbReference type="NCBI Taxonomy" id="2562439"/>
    <lineage>
        <taxon>Bacteria</taxon>
        <taxon>Pseudomonadati</taxon>
        <taxon>Pseudomonadota</taxon>
        <taxon>Gammaproteobacteria</taxon>
        <taxon>Enterobacterales</taxon>
        <taxon>Erwiniaceae</taxon>
        <taxon>Mixta</taxon>
    </lineage>
</organism>
<dbReference type="OrthoDB" id="5471061at2"/>
<dbReference type="EMBL" id="VHQI01000002">
    <property type="protein sequence ID" value="TPW43765.1"/>
    <property type="molecule type" value="Genomic_DNA"/>
</dbReference>
<dbReference type="AlphaFoldDB" id="A0A506VDR0"/>
<dbReference type="PANTHER" id="PTHR37625:SF4">
    <property type="entry name" value="OUTER MEMBRANE LIPOPROTEIN"/>
    <property type="match status" value="1"/>
</dbReference>
<dbReference type="Gene3D" id="2.60.40.4150">
    <property type="entry name" value="Type VI secretion system, lipoprotein SciN"/>
    <property type="match status" value="1"/>
</dbReference>
<dbReference type="PROSITE" id="PS51257">
    <property type="entry name" value="PROKAR_LIPOPROTEIN"/>
    <property type="match status" value="1"/>
</dbReference>
<comment type="caution">
    <text evidence="1">The sequence shown here is derived from an EMBL/GenBank/DDBJ whole genome shotgun (WGS) entry which is preliminary data.</text>
</comment>
<dbReference type="Proteomes" id="UP000319523">
    <property type="component" value="Unassembled WGS sequence"/>
</dbReference>
<gene>
    <name evidence="1" type="primary">tssJ</name>
    <name evidence="1" type="ORF">FKM52_04305</name>
</gene>
<evidence type="ECO:0000313" key="2">
    <source>
        <dbReference type="Proteomes" id="UP000319523"/>
    </source>
</evidence>
<keyword evidence="1" id="KW-0449">Lipoprotein</keyword>
<keyword evidence="2" id="KW-1185">Reference proteome</keyword>
<proteinExistence type="predicted"/>
<accession>A0A506VDR0</accession>
<protein>
    <submittedName>
        <fullName evidence="1">Type VI secretion system lipoprotein TssJ</fullName>
    </submittedName>
</protein>
<dbReference type="Pfam" id="PF12790">
    <property type="entry name" value="T6SS-SciN"/>
    <property type="match status" value="1"/>
</dbReference>
<reference evidence="1 2" key="1">
    <citation type="submission" date="2019-06" db="EMBL/GenBank/DDBJ databases">
        <authorList>
            <person name="Yang Y."/>
        </authorList>
    </citation>
    <scope>NUCLEOTIDE SEQUENCE [LARGE SCALE GENOMIC DNA]</scope>
    <source>
        <strain evidence="1 2">BIT-26</strain>
    </source>
</reference>
<evidence type="ECO:0000313" key="1">
    <source>
        <dbReference type="EMBL" id="TPW43765.1"/>
    </source>
</evidence>
<sequence length="175" mass="19113">MMKTTFFSRLAKPALCFAALTLLAGCSFFFGGDPSRYALFVQALPPVNDSAPLKLRVLVLKSDADFMSADFYSLQNNAAAVLGSNLLNSEQFFLMPGQLKKTLSGQLMPEARYIGVMAEYQALNGKKWRLSLALPSPGDASPVEGWQKKSDTLQARIVADQYGVRVAGKQELLPE</sequence>
<dbReference type="InterPro" id="IPR038706">
    <property type="entry name" value="Type_VI_SciN-like_sf"/>
</dbReference>
<dbReference type="NCBIfam" id="TIGR03352">
    <property type="entry name" value="VI_chp_3"/>
    <property type="match status" value="1"/>
</dbReference>
<dbReference type="InterPro" id="IPR017734">
    <property type="entry name" value="T6SS_SciN"/>
</dbReference>
<name>A0A506VDR0_9GAMM</name>
<dbReference type="PANTHER" id="PTHR37625">
    <property type="entry name" value="OUTER MEMBRANE LIPOPROTEIN-RELATED"/>
    <property type="match status" value="1"/>
</dbReference>